<dbReference type="CDD" id="cd01949">
    <property type="entry name" value="GGDEF"/>
    <property type="match status" value="1"/>
</dbReference>
<feature type="transmembrane region" description="Helical" evidence="3">
    <location>
        <begin position="6"/>
        <end position="28"/>
    </location>
</feature>
<gene>
    <name evidence="5" type="ORF">AWJ14_15775</name>
</gene>
<keyword evidence="3" id="KW-0472">Membrane</keyword>
<evidence type="ECO:0000259" key="4">
    <source>
        <dbReference type="PROSITE" id="PS50887"/>
    </source>
</evidence>
<dbReference type="AlphaFoldDB" id="A0A1C1YXA6"/>
<evidence type="ECO:0000313" key="5">
    <source>
        <dbReference type="EMBL" id="OCW58107.1"/>
    </source>
</evidence>
<evidence type="ECO:0000256" key="3">
    <source>
        <dbReference type="SAM" id="Phobius"/>
    </source>
</evidence>
<feature type="transmembrane region" description="Helical" evidence="3">
    <location>
        <begin position="61"/>
        <end position="79"/>
    </location>
</feature>
<evidence type="ECO:0000256" key="1">
    <source>
        <dbReference type="ARBA" id="ARBA00012528"/>
    </source>
</evidence>
<dbReference type="SMART" id="SM00267">
    <property type="entry name" value="GGDEF"/>
    <property type="match status" value="1"/>
</dbReference>
<keyword evidence="3" id="KW-1133">Transmembrane helix</keyword>
<dbReference type="EC" id="2.7.7.65" evidence="1"/>
<organism evidence="5 6">
    <name type="scientific">Hoeflea olei</name>
    <dbReference type="NCBI Taxonomy" id="1480615"/>
    <lineage>
        <taxon>Bacteria</taxon>
        <taxon>Pseudomonadati</taxon>
        <taxon>Pseudomonadota</taxon>
        <taxon>Alphaproteobacteria</taxon>
        <taxon>Hyphomicrobiales</taxon>
        <taxon>Rhizobiaceae</taxon>
        <taxon>Hoeflea</taxon>
    </lineage>
</organism>
<dbReference type="InterPro" id="IPR043128">
    <property type="entry name" value="Rev_trsase/Diguanyl_cyclase"/>
</dbReference>
<comment type="catalytic activity">
    <reaction evidence="2">
        <text>2 GTP = 3',3'-c-di-GMP + 2 diphosphate</text>
        <dbReference type="Rhea" id="RHEA:24898"/>
        <dbReference type="ChEBI" id="CHEBI:33019"/>
        <dbReference type="ChEBI" id="CHEBI:37565"/>
        <dbReference type="ChEBI" id="CHEBI:58805"/>
        <dbReference type="EC" id="2.7.7.65"/>
    </reaction>
</comment>
<dbReference type="PROSITE" id="PS50887">
    <property type="entry name" value="GGDEF"/>
    <property type="match status" value="1"/>
</dbReference>
<feature type="transmembrane region" description="Helical" evidence="3">
    <location>
        <begin position="121"/>
        <end position="140"/>
    </location>
</feature>
<dbReference type="Pfam" id="PF00990">
    <property type="entry name" value="GGDEF"/>
    <property type="match status" value="1"/>
</dbReference>
<comment type="caution">
    <text evidence="5">The sequence shown here is derived from an EMBL/GenBank/DDBJ whole genome shotgun (WGS) entry which is preliminary data.</text>
</comment>
<dbReference type="FunFam" id="3.30.70.270:FF:000001">
    <property type="entry name" value="Diguanylate cyclase domain protein"/>
    <property type="match status" value="1"/>
</dbReference>
<feature type="domain" description="GGDEF" evidence="4">
    <location>
        <begin position="250"/>
        <end position="382"/>
    </location>
</feature>
<keyword evidence="3" id="KW-0812">Transmembrane</keyword>
<accession>A0A1C1YXA6</accession>
<dbReference type="RefSeq" id="WP_066177243.1">
    <property type="nucleotide sequence ID" value="NZ_LQZT01000010.1"/>
</dbReference>
<name>A0A1C1YXA6_9HYPH</name>
<dbReference type="NCBIfam" id="TIGR00254">
    <property type="entry name" value="GGDEF"/>
    <property type="match status" value="1"/>
</dbReference>
<feature type="transmembrane region" description="Helical" evidence="3">
    <location>
        <begin position="147"/>
        <end position="167"/>
    </location>
</feature>
<dbReference type="InterPro" id="IPR000160">
    <property type="entry name" value="GGDEF_dom"/>
</dbReference>
<keyword evidence="6" id="KW-1185">Reference proteome</keyword>
<dbReference type="InterPro" id="IPR029787">
    <property type="entry name" value="Nucleotide_cyclase"/>
</dbReference>
<dbReference type="Gene3D" id="3.30.70.270">
    <property type="match status" value="1"/>
</dbReference>
<dbReference type="Proteomes" id="UP000094795">
    <property type="component" value="Unassembled WGS sequence"/>
</dbReference>
<evidence type="ECO:0000313" key="6">
    <source>
        <dbReference type="Proteomes" id="UP000094795"/>
    </source>
</evidence>
<sequence>MFIADLSYQWLGPIIFLSVGVAFLLLYWHDRSQHAALHLAGCYFLLMTALLGLMLGDAGKYPALAFLIPAAVYGGNFLLLRGVASLFGQKFPRIAFLAALALSVAGLIYAGETSAPFGVRYAGTCGFMIVVDLICCVLIWRGRNHRVDTVIAVVFLAHAAAIGARLVAMTLSGTEILTHAAFKGSHVALAMQTGNAIFAIFIGLALFARYATTLVTRLSHLAETDPLTGLLNRRAFQAMVPAMRAASAPLPTGLIICDIDHFKQINDSFGHDVGDIVLRTVAELLRNVAGEGAICARMGGEEFCILLPESNAEMTRLAAARLRVAIEMQQMVSSGQKFGLTASFGYCELRPQDDLRVAMACTDAAVYQAKAAGRNTVRVAPALFDPEADKRLFPALPRADGKPGSAMPGPA</sequence>
<dbReference type="GO" id="GO:0052621">
    <property type="term" value="F:diguanylate cyclase activity"/>
    <property type="evidence" value="ECO:0007669"/>
    <property type="project" value="UniProtKB-EC"/>
</dbReference>
<protein>
    <recommendedName>
        <fullName evidence="1">diguanylate cyclase</fullName>
        <ecNumber evidence="1">2.7.7.65</ecNumber>
    </recommendedName>
</protein>
<dbReference type="InterPro" id="IPR050469">
    <property type="entry name" value="Diguanylate_Cyclase"/>
</dbReference>
<dbReference type="EMBL" id="LQZT01000010">
    <property type="protein sequence ID" value="OCW58107.1"/>
    <property type="molecule type" value="Genomic_DNA"/>
</dbReference>
<reference evidence="5 6" key="1">
    <citation type="submission" date="2015-12" db="EMBL/GenBank/DDBJ databases">
        <authorList>
            <person name="Shamseldin A."/>
            <person name="Moawad H."/>
            <person name="Abd El-Rahim W.M."/>
            <person name="Sadowsky M.J."/>
        </authorList>
    </citation>
    <scope>NUCLEOTIDE SEQUENCE [LARGE SCALE GENOMIC DNA]</scope>
    <source>
        <strain evidence="5 6">JC234</strain>
    </source>
</reference>
<feature type="transmembrane region" description="Helical" evidence="3">
    <location>
        <begin position="35"/>
        <end position="55"/>
    </location>
</feature>
<dbReference type="SUPFAM" id="SSF55073">
    <property type="entry name" value="Nucleotide cyclase"/>
    <property type="match status" value="1"/>
</dbReference>
<feature type="transmembrane region" description="Helical" evidence="3">
    <location>
        <begin position="91"/>
        <end position="109"/>
    </location>
</feature>
<dbReference type="STRING" id="1480615.AWJ14_15775"/>
<dbReference type="PANTHER" id="PTHR45138:SF9">
    <property type="entry name" value="DIGUANYLATE CYCLASE DGCM-RELATED"/>
    <property type="match status" value="1"/>
</dbReference>
<evidence type="ECO:0000256" key="2">
    <source>
        <dbReference type="ARBA" id="ARBA00034247"/>
    </source>
</evidence>
<feature type="transmembrane region" description="Helical" evidence="3">
    <location>
        <begin position="187"/>
        <end position="208"/>
    </location>
</feature>
<dbReference type="PANTHER" id="PTHR45138">
    <property type="entry name" value="REGULATORY COMPONENTS OF SENSORY TRANSDUCTION SYSTEM"/>
    <property type="match status" value="1"/>
</dbReference>
<proteinExistence type="predicted"/>